<comment type="subcellular location">
    <subcellularLocation>
        <location evidence="1">Membrane</location>
        <topology evidence="1">Multi-pass membrane protein</topology>
    </subcellularLocation>
</comment>
<sequence length="769" mass="85307">MRRTLLTTNVAASAAVKTTTTTTIINAITLISLVIIFSSLIISPNTVNCSSPASDDKSLHLNATLSHTSREQNLKDEQIHGNVRCKCLCPTPPLDRSLPVDISQPRRHLYVRNTSPEECKCDNVVLPHLSRDIRMNHLTEFCNKCECKYQSRNTTTIRWFVIFALIIVSAMSLYMIVTTSTKLGGIAYESWPSEANGVQPNVVNHNHMQQGQLWQNTQMAISRTKFGGASAWLCLIVIGVVAGAVASVIDIATGWMKDLREGICQGAFYLNREQCCWSLNDTIFEGAHCSKWTTWPQLLGITPDHSFIDYFMSFLTYILSSLLFAGLAALLVKRFAPHARGSGIPEVKTILSGFVIKGYLSKWTFIVKSICMVLVVAAGLSLGKEGPFVHIVCCIGNIVSHFFPRYARNDAKRREILSASSAAGVSVAFGAPIGGVLFSLEEVSYYFPLKTLWRSFFCALVAAFVLRSINPFSNEHMVMFYVDYTRPWILFELVPFALLGAFGGIIGSMFIKFNVRWCYIRKTSILSQYPVMEILAIALITSFIGYHNEFTRMNSSELIKLLFTPCGVADVSMLCDYQRNLTEKVSFNRIFIAEAGPGVYKSLFFLTLALIFKFVITIFTFGLAIPTGLFIPAMTMGAITGRIIGVAMEQIAFNYPDLWIFQNACSTGENCMTPGLYAMVGAAATLSGVTRMTVSLVVIMFELTGNADFIVPVMVAVMFSKWVGDAFGRQSIYDAHIYLNDYPCLDPEEKFNAANSASTMQLERVAEET</sequence>
<comment type="similarity">
    <text evidence="2">Belongs to the TMEM9 family.</text>
</comment>
<keyword evidence="4 9" id="KW-0812">Transmembrane</keyword>
<accession>A0A6G1SM83</accession>
<dbReference type="GO" id="GO:0005794">
    <property type="term" value="C:Golgi apparatus"/>
    <property type="evidence" value="ECO:0007669"/>
    <property type="project" value="TreeGrafter"/>
</dbReference>
<reference evidence="10" key="1">
    <citation type="submission" date="2018-10" db="EMBL/GenBank/DDBJ databases">
        <title>Transcriptome assembly of Aceria tosichella (Wheat curl mite) Type 2.</title>
        <authorList>
            <person name="Scully E.D."/>
            <person name="Geib S.M."/>
            <person name="Palmer N.A."/>
            <person name="Gupta A.K."/>
            <person name="Sarath G."/>
            <person name="Tatineni S."/>
        </authorList>
    </citation>
    <scope>NUCLEOTIDE SEQUENCE</scope>
    <source>
        <strain evidence="10">LincolnNE</strain>
    </source>
</reference>
<dbReference type="Pfam" id="PF05434">
    <property type="entry name" value="Tmemb_9"/>
    <property type="match status" value="1"/>
</dbReference>
<dbReference type="InterPro" id="IPR008853">
    <property type="entry name" value="TMEM9/TMEM9B"/>
</dbReference>
<dbReference type="GO" id="GO:0005765">
    <property type="term" value="C:lysosomal membrane"/>
    <property type="evidence" value="ECO:0007669"/>
    <property type="project" value="InterPro"/>
</dbReference>
<dbReference type="GO" id="GO:0008021">
    <property type="term" value="C:synaptic vesicle"/>
    <property type="evidence" value="ECO:0007669"/>
    <property type="project" value="TreeGrafter"/>
</dbReference>
<feature type="transmembrane region" description="Helical" evidence="9">
    <location>
        <begin position="388"/>
        <end position="404"/>
    </location>
</feature>
<dbReference type="Gene3D" id="1.10.3080.10">
    <property type="entry name" value="Clc chloride channel"/>
    <property type="match status" value="1"/>
</dbReference>
<keyword evidence="7 9" id="KW-0472">Membrane</keyword>
<feature type="transmembrane region" description="Helical" evidence="9">
    <location>
        <begin position="416"/>
        <end position="440"/>
    </location>
</feature>
<evidence type="ECO:0000256" key="7">
    <source>
        <dbReference type="ARBA" id="ARBA00023136"/>
    </source>
</evidence>
<dbReference type="GO" id="GO:0005769">
    <property type="term" value="C:early endosome"/>
    <property type="evidence" value="ECO:0007669"/>
    <property type="project" value="TreeGrafter"/>
</dbReference>
<dbReference type="SUPFAM" id="SSF81340">
    <property type="entry name" value="Clc chloride channel"/>
    <property type="match status" value="1"/>
</dbReference>
<dbReference type="GO" id="GO:0005886">
    <property type="term" value="C:plasma membrane"/>
    <property type="evidence" value="ECO:0007669"/>
    <property type="project" value="TreeGrafter"/>
</dbReference>
<protein>
    <submittedName>
        <fullName evidence="10">H(+)/Cl(-) exchange transporter 3</fullName>
    </submittedName>
</protein>
<feature type="transmembrane region" description="Helical" evidence="9">
    <location>
        <begin position="157"/>
        <end position="177"/>
    </location>
</feature>
<feature type="transmembrane region" description="Helical" evidence="9">
    <location>
        <begin position="365"/>
        <end position="382"/>
    </location>
</feature>
<dbReference type="PANTHER" id="PTHR45711">
    <property type="entry name" value="CHLORIDE CHANNEL PROTEIN"/>
    <property type="match status" value="1"/>
</dbReference>
<dbReference type="FunFam" id="1.10.3080.10:FF:000011">
    <property type="entry name" value="Chloride channel protein"/>
    <property type="match status" value="1"/>
</dbReference>
<evidence type="ECO:0000256" key="4">
    <source>
        <dbReference type="ARBA" id="ARBA00022692"/>
    </source>
</evidence>
<dbReference type="PANTHER" id="PTHR45711:SF6">
    <property type="entry name" value="CHLORIDE CHANNEL PROTEIN"/>
    <property type="match status" value="1"/>
</dbReference>
<dbReference type="Pfam" id="PF00654">
    <property type="entry name" value="Voltage_CLC"/>
    <property type="match status" value="1"/>
</dbReference>
<evidence type="ECO:0000256" key="5">
    <source>
        <dbReference type="ARBA" id="ARBA00022989"/>
    </source>
</evidence>
<dbReference type="CDD" id="cd03684">
    <property type="entry name" value="ClC_3_like"/>
    <property type="match status" value="1"/>
</dbReference>
<keyword evidence="3" id="KW-0813">Transport</keyword>
<evidence type="ECO:0000256" key="1">
    <source>
        <dbReference type="ARBA" id="ARBA00004141"/>
    </source>
</evidence>
<dbReference type="PRINTS" id="PR00762">
    <property type="entry name" value="CLCHANNEL"/>
</dbReference>
<keyword evidence="8" id="KW-0868">Chloride</keyword>
<dbReference type="InterPro" id="IPR001807">
    <property type="entry name" value="ClC"/>
</dbReference>
<keyword evidence="5 9" id="KW-1133">Transmembrane helix</keyword>
<feature type="transmembrane region" description="Helical" evidence="9">
    <location>
        <begin position="229"/>
        <end position="249"/>
    </location>
</feature>
<feature type="transmembrane region" description="Helical" evidence="9">
    <location>
        <begin position="310"/>
        <end position="332"/>
    </location>
</feature>
<dbReference type="EMBL" id="GGYP01006239">
    <property type="protein sequence ID" value="MDE51010.1"/>
    <property type="molecule type" value="Transcribed_RNA"/>
</dbReference>
<evidence type="ECO:0000256" key="8">
    <source>
        <dbReference type="ARBA" id="ARBA00023214"/>
    </source>
</evidence>
<gene>
    <name evidence="10" type="primary">Clcn3</name>
    <name evidence="10" type="ORF">g.13800</name>
</gene>
<name>A0A6G1SM83_9ACAR</name>
<evidence type="ECO:0000256" key="2">
    <source>
        <dbReference type="ARBA" id="ARBA00007264"/>
    </source>
</evidence>
<evidence type="ECO:0000256" key="6">
    <source>
        <dbReference type="ARBA" id="ARBA00023065"/>
    </source>
</evidence>
<feature type="transmembrane region" description="Helical" evidence="9">
    <location>
        <begin position="489"/>
        <end position="513"/>
    </location>
</feature>
<dbReference type="AlphaFoldDB" id="A0A6G1SM83"/>
<evidence type="ECO:0000256" key="9">
    <source>
        <dbReference type="SAM" id="Phobius"/>
    </source>
</evidence>
<keyword evidence="6" id="KW-0406">Ion transport</keyword>
<organism evidence="10">
    <name type="scientific">Aceria tosichella</name>
    <name type="common">wheat curl mite</name>
    <dbReference type="NCBI Taxonomy" id="561515"/>
    <lineage>
        <taxon>Eukaryota</taxon>
        <taxon>Metazoa</taxon>
        <taxon>Ecdysozoa</taxon>
        <taxon>Arthropoda</taxon>
        <taxon>Chelicerata</taxon>
        <taxon>Arachnida</taxon>
        <taxon>Acari</taxon>
        <taxon>Acariformes</taxon>
        <taxon>Trombidiformes</taxon>
        <taxon>Prostigmata</taxon>
        <taxon>Eupodina</taxon>
        <taxon>Eriophyoidea</taxon>
        <taxon>Eriophyidae</taxon>
        <taxon>Eriophyinae</taxon>
        <taxon>Aceriini</taxon>
        <taxon>Aceria</taxon>
    </lineage>
</organism>
<feature type="transmembrane region" description="Helical" evidence="9">
    <location>
        <begin position="707"/>
        <end position="724"/>
    </location>
</feature>
<dbReference type="InterPro" id="IPR014743">
    <property type="entry name" value="Cl-channel_core"/>
</dbReference>
<evidence type="ECO:0000256" key="3">
    <source>
        <dbReference type="ARBA" id="ARBA00022448"/>
    </source>
</evidence>
<feature type="transmembrane region" description="Helical" evidence="9">
    <location>
        <begin position="525"/>
        <end position="546"/>
    </location>
</feature>
<evidence type="ECO:0000313" key="10">
    <source>
        <dbReference type="EMBL" id="MDE51010.1"/>
    </source>
</evidence>
<dbReference type="GO" id="GO:0005247">
    <property type="term" value="F:voltage-gated chloride channel activity"/>
    <property type="evidence" value="ECO:0007669"/>
    <property type="project" value="TreeGrafter"/>
</dbReference>
<feature type="transmembrane region" description="Helical" evidence="9">
    <location>
        <begin position="676"/>
        <end position="701"/>
    </location>
</feature>
<feature type="transmembrane region" description="Helical" evidence="9">
    <location>
        <begin position="603"/>
        <end position="625"/>
    </location>
</feature>
<proteinExistence type="inferred from homology"/>
<feature type="transmembrane region" description="Helical" evidence="9">
    <location>
        <begin position="21"/>
        <end position="42"/>
    </location>
</feature>
<feature type="transmembrane region" description="Helical" evidence="9">
    <location>
        <begin position="631"/>
        <end position="655"/>
    </location>
</feature>